<reference evidence="1 2" key="1">
    <citation type="submission" date="2015-08" db="EMBL/GenBank/DDBJ databases">
        <authorList>
            <person name="Babu N.S."/>
            <person name="Beckwith C.J."/>
            <person name="Beseler K.G."/>
            <person name="Brison A."/>
            <person name="Carone J.V."/>
            <person name="Caskin T.P."/>
            <person name="Diamond M."/>
            <person name="Durham M.E."/>
            <person name="Foxe J.M."/>
            <person name="Go M."/>
            <person name="Henderson B.A."/>
            <person name="Jones I.B."/>
            <person name="McGettigan J.A."/>
            <person name="Micheletti S.J."/>
            <person name="Nasrallah M.E."/>
            <person name="Ortiz D."/>
            <person name="Piller C.R."/>
            <person name="Privatt S.R."/>
            <person name="Schneider S.L."/>
            <person name="Sharp S."/>
            <person name="Smith T.C."/>
            <person name="Stanton J.D."/>
            <person name="Ullery H.E."/>
            <person name="Wilson R.J."/>
            <person name="Serrano M.G."/>
            <person name="Buck G."/>
            <person name="Lee V."/>
            <person name="Wang Y."/>
            <person name="Carvalho R."/>
            <person name="Voegtly L."/>
            <person name="Shi R."/>
            <person name="Duckworth R."/>
            <person name="Johnson A."/>
            <person name="Loviza R."/>
            <person name="Walstead R."/>
            <person name="Shah Z."/>
            <person name="Kiflezghi M."/>
            <person name="Wade K."/>
            <person name="Ball S.L."/>
            <person name="Bradley K.W."/>
            <person name="Asai D.J."/>
            <person name="Bowman C.A."/>
            <person name="Russell D.A."/>
            <person name="Pope W.H."/>
            <person name="Jacobs-Sera D."/>
            <person name="Hendrix R.W."/>
            <person name="Hatfull G.F."/>
        </authorList>
    </citation>
    <scope>NUCLEOTIDE SEQUENCE [LARGE SCALE GENOMIC DNA]</scope>
    <source>
        <strain evidence="1 2">DSM 27648</strain>
    </source>
</reference>
<sequence length="410" mass="45890">MATTKSFDERLDKVRYNEPSLATAQFSRDEVVAYIEAKAQEKTDFGYPYRDVLKLFPRDWWLPSIEAILKARWNADGARCFVDALFQAEPSYFADAPHELLDWNVGFARTMRMLQARPDVAREGLRRMFETRDGSDRWRAAAHLALLDASEEPSLGRALAAVTVPDSSDDAAKRSMSIAQWGLREYGYELRGDTLHRAWPRAAFHLAFPPGYLGGRPKEALEFPPGEALPSTFAFGGAIEGRNAEGGRVRLEHILTLDPVPPGLGVSASRLVLAASLWILEDERTESFYRHHPDGTIETESDEVRPHPAFQSTQVRLVRSPATKRFQSWGEGTDENLYRLGGYPVFVQSPSYPNCIGCGLRMSHLLSLDSGLPLEEPRHGTTEHAWGSGGVANGFWCDDCRISAWSWDCT</sequence>
<dbReference type="RefSeq" id="WP_146648561.1">
    <property type="nucleotide sequence ID" value="NZ_CP012333.1"/>
</dbReference>
<dbReference type="EMBL" id="CP012333">
    <property type="protein sequence ID" value="AKU97425.1"/>
    <property type="molecule type" value="Genomic_DNA"/>
</dbReference>
<dbReference type="Proteomes" id="UP000064967">
    <property type="component" value="Chromosome"/>
</dbReference>
<evidence type="ECO:0000313" key="1">
    <source>
        <dbReference type="EMBL" id="AKU97425.1"/>
    </source>
</evidence>
<gene>
    <name evidence="1" type="ORF">AKJ09_04089</name>
</gene>
<keyword evidence="2" id="KW-1185">Reference proteome</keyword>
<organism evidence="1 2">
    <name type="scientific">Labilithrix luteola</name>
    <dbReference type="NCBI Taxonomy" id="1391654"/>
    <lineage>
        <taxon>Bacteria</taxon>
        <taxon>Pseudomonadati</taxon>
        <taxon>Myxococcota</taxon>
        <taxon>Polyangia</taxon>
        <taxon>Polyangiales</taxon>
        <taxon>Labilitrichaceae</taxon>
        <taxon>Labilithrix</taxon>
    </lineage>
</organism>
<dbReference type="KEGG" id="llu:AKJ09_04089"/>
<evidence type="ECO:0008006" key="3">
    <source>
        <dbReference type="Google" id="ProtNLM"/>
    </source>
</evidence>
<protein>
    <recommendedName>
        <fullName evidence="3">DUF1963 domain-containing protein</fullName>
    </recommendedName>
</protein>
<dbReference type="STRING" id="1391654.AKJ09_04089"/>
<dbReference type="AlphaFoldDB" id="A0A0K1PV65"/>
<evidence type="ECO:0000313" key="2">
    <source>
        <dbReference type="Proteomes" id="UP000064967"/>
    </source>
</evidence>
<dbReference type="OrthoDB" id="5351532at2"/>
<accession>A0A0K1PV65</accession>
<proteinExistence type="predicted"/>
<name>A0A0K1PV65_9BACT</name>